<organism evidence="4 5">
    <name type="scientific">Candidatus Venteria ishoeyi</name>
    <dbReference type="NCBI Taxonomy" id="1899563"/>
    <lineage>
        <taxon>Bacteria</taxon>
        <taxon>Pseudomonadati</taxon>
        <taxon>Pseudomonadota</taxon>
        <taxon>Gammaproteobacteria</taxon>
        <taxon>Thiotrichales</taxon>
        <taxon>Thiotrichaceae</taxon>
        <taxon>Venteria</taxon>
    </lineage>
</organism>
<dbReference type="Pfam" id="PF13426">
    <property type="entry name" value="PAS_9"/>
    <property type="match status" value="2"/>
</dbReference>
<feature type="domain" description="PAC" evidence="3">
    <location>
        <begin position="330"/>
        <end position="382"/>
    </location>
</feature>
<dbReference type="PROSITE" id="PS50112">
    <property type="entry name" value="PAS"/>
    <property type="match status" value="8"/>
</dbReference>
<evidence type="ECO:0000259" key="3">
    <source>
        <dbReference type="PROSITE" id="PS50113"/>
    </source>
</evidence>
<feature type="domain" description="PAS" evidence="2">
    <location>
        <begin position="383"/>
        <end position="427"/>
    </location>
</feature>
<reference evidence="4 5" key="1">
    <citation type="submission" date="2016-10" db="EMBL/GenBank/DDBJ databases">
        <authorList>
            <person name="de Groot N.N."/>
        </authorList>
    </citation>
    <scope>NUCLEOTIDE SEQUENCE [LARGE SCALE GENOMIC DNA]</scope>
    <source>
        <strain evidence="4">MBHS1</strain>
    </source>
</reference>
<feature type="domain" description="PAS" evidence="2">
    <location>
        <begin position="500"/>
        <end position="542"/>
    </location>
</feature>
<dbReference type="SMART" id="SM00086">
    <property type="entry name" value="PAC"/>
    <property type="match status" value="8"/>
</dbReference>
<proteinExistence type="predicted"/>
<accession>A0A1H6FAH6</accession>
<dbReference type="AlphaFoldDB" id="A0A1H6FAH6"/>
<dbReference type="OrthoDB" id="9807021at2"/>
<evidence type="ECO:0000313" key="4">
    <source>
        <dbReference type="EMBL" id="SEH07110.1"/>
    </source>
</evidence>
<dbReference type="EC" id="2.7.13.3" evidence="4"/>
<sequence>MSNTPHHSRFFWRTSAMFAILDFHIRFKEVNSAWEKSLGLSTGMLLAKSLIDFVHPDDRPSTQYYLEQLREGSVSTSFSNRFRHQNGEYRHLLWEITSAASQEDAFYVVAMDISGRERPSIAEEMINVLDEGVVLQYANGTIGACNPSAERILGLSSEQMIGWTLVDPDWNIIREDGKPFPSETHPAICTLRTGQPSTGTVLGVEKPDGHLLWLNVNAHPLWRDEMTPYAVVISFSDITTYKQTEMALRNDASSTNPQTVTEDLSQIEFWDWDLEANSLSLPPQWKRMLGYDEEALMNVIDTWYQRIHPVDYKRVVADIENHLEGMTDQFENTHRLQHKDGSYRWTRCRGRALRDTAGKPVHIIGMHVDITSVQQAEDQYQLSETRYQQLMETTVDAVFLADDETDKIIDANRAAMQMYGYNLQEFLHLHRHDLSAQVEKTTRKRPGRHTRRRHHKRQDETVFPVEVTTSPFVLQGKNMLLLVVRETTERQQLETSLWESQSKYRQLFEASSSATIVFDANTQQVFDVNNIAVTMYGYTKEEWLHLSTNDLSAEPSKSRTALYTGTRHQVISLRWHKKRDGTVFPVEISVGSSYLFQGRSLVCATLRDITERRAQEEALRSERDFVKTLVEGSPTFFLAIEPDGNIRMLNRALQKVLGYETDSLLGQNFLEALVPEDERQHMNLELDLLSTSMRPALVESQIYTKDNEIRLVEWHSRAVVKADGSLDYLFGVGIDITEREKNQADLTLFKSIIDASEESVAIARENGDLVYINPAYTELFGCTLEQPLQNEHCFPPESKEIINREIRPQLQQGQGWSGELNALDVHKKRFHIWQRTDAVRDKKGHILYQFSLMHDISERKKIWENMRAQWEEYQQILDTVPMMIWHRNPENHLLLANKPAVDVFGKEDDYKAFYSDNQGVLLSGESKYETLDLRVDAMGGKRRLQVGRIPYRNISGKITGLVVFAMDITDCAPHSFADSYHLANTPVRKLIEHLPLLLNAVNDKGQIIAWNAASEQISGYTAREILSNPAIIQRLYPEPAKFESLTSGSREHQWQAKLHCKDGTQRRIQWRNIGLHYPIPGWTHWQLGQVVETGDLSQNESMLHNEMQMTRDIFNVTRIAMSVTDDRGRFVQLNYAYADLYGYHVEDLVGKPFTMVLPETRHDEVIREYFSLLISSDQPRFITTDEQHRDGSTFHLASISHRVLMENSKRFLVTFSIPVE</sequence>
<dbReference type="GO" id="GO:0004673">
    <property type="term" value="F:protein histidine kinase activity"/>
    <property type="evidence" value="ECO:0007669"/>
    <property type="project" value="UniProtKB-EC"/>
</dbReference>
<gene>
    <name evidence="4" type="primary">fixL_3</name>
    <name evidence="4" type="ORF">MBHS_02979</name>
</gene>
<dbReference type="PROSITE" id="PS50113">
    <property type="entry name" value="PAC"/>
    <property type="match status" value="4"/>
</dbReference>
<dbReference type="RefSeq" id="WP_103920813.1">
    <property type="nucleotide sequence ID" value="NZ_FMSV02000515.1"/>
</dbReference>
<dbReference type="InterPro" id="IPR052155">
    <property type="entry name" value="Biofilm_reg_signaling"/>
</dbReference>
<evidence type="ECO:0000259" key="2">
    <source>
        <dbReference type="PROSITE" id="PS50112"/>
    </source>
</evidence>
<feature type="domain" description="PAS" evidence="2">
    <location>
        <begin position="983"/>
        <end position="1038"/>
    </location>
</feature>
<dbReference type="GO" id="GO:0006355">
    <property type="term" value="P:regulation of DNA-templated transcription"/>
    <property type="evidence" value="ECO:0007669"/>
    <property type="project" value="InterPro"/>
</dbReference>
<dbReference type="EMBL" id="FMSV02000515">
    <property type="protein sequence ID" value="SEH07110.1"/>
    <property type="molecule type" value="Genomic_DNA"/>
</dbReference>
<dbReference type="InterPro" id="IPR001610">
    <property type="entry name" value="PAC"/>
</dbReference>
<dbReference type="InterPro" id="IPR000700">
    <property type="entry name" value="PAS-assoc_C"/>
</dbReference>
<dbReference type="InterPro" id="IPR013767">
    <property type="entry name" value="PAS_fold"/>
</dbReference>
<evidence type="ECO:0000256" key="1">
    <source>
        <dbReference type="SAM" id="MobiDB-lite"/>
    </source>
</evidence>
<protein>
    <submittedName>
        <fullName evidence="4">Sensor protein FixL</fullName>
        <ecNumber evidence="4">2.7.13.3</ecNumber>
    </submittedName>
</protein>
<dbReference type="NCBIfam" id="TIGR00229">
    <property type="entry name" value="sensory_box"/>
    <property type="match status" value="8"/>
</dbReference>
<dbReference type="SUPFAM" id="SSF55785">
    <property type="entry name" value="PYP-like sensor domain (PAS domain)"/>
    <property type="match status" value="10"/>
</dbReference>
<dbReference type="InterPro" id="IPR013655">
    <property type="entry name" value="PAS_fold_3"/>
</dbReference>
<feature type="region of interest" description="Disordered" evidence="1">
    <location>
        <begin position="438"/>
        <end position="457"/>
    </location>
</feature>
<keyword evidence="5" id="KW-1185">Reference proteome</keyword>
<feature type="domain" description="PAC" evidence="3">
    <location>
        <begin position="569"/>
        <end position="621"/>
    </location>
</feature>
<feature type="domain" description="PAC" evidence="3">
    <location>
        <begin position="198"/>
        <end position="250"/>
    </location>
</feature>
<dbReference type="InterPro" id="IPR000014">
    <property type="entry name" value="PAS"/>
</dbReference>
<evidence type="ECO:0000313" key="5">
    <source>
        <dbReference type="Proteomes" id="UP000236724"/>
    </source>
</evidence>
<feature type="domain" description="PAS" evidence="2">
    <location>
        <begin position="118"/>
        <end position="162"/>
    </location>
</feature>
<dbReference type="InterPro" id="IPR035965">
    <property type="entry name" value="PAS-like_dom_sf"/>
</dbReference>
<dbReference type="Pfam" id="PF13188">
    <property type="entry name" value="PAS_8"/>
    <property type="match status" value="1"/>
</dbReference>
<dbReference type="SMART" id="SM00091">
    <property type="entry name" value="PAS"/>
    <property type="match status" value="10"/>
</dbReference>
<dbReference type="PANTHER" id="PTHR44757">
    <property type="entry name" value="DIGUANYLATE CYCLASE DGCP"/>
    <property type="match status" value="1"/>
</dbReference>
<dbReference type="Pfam" id="PF00989">
    <property type="entry name" value="PAS"/>
    <property type="match status" value="4"/>
</dbReference>
<name>A0A1H6FAH6_9GAMM</name>
<feature type="domain" description="PAS" evidence="2">
    <location>
        <begin position="1106"/>
        <end position="1161"/>
    </location>
</feature>
<dbReference type="Proteomes" id="UP000236724">
    <property type="component" value="Unassembled WGS sequence"/>
</dbReference>
<dbReference type="CDD" id="cd00130">
    <property type="entry name" value="PAS"/>
    <property type="match status" value="7"/>
</dbReference>
<dbReference type="PANTHER" id="PTHR44757:SF2">
    <property type="entry name" value="BIOFILM ARCHITECTURE MAINTENANCE PROTEIN MBAA"/>
    <property type="match status" value="1"/>
</dbReference>
<dbReference type="Gene3D" id="3.30.450.20">
    <property type="entry name" value="PAS domain"/>
    <property type="match status" value="10"/>
</dbReference>
<feature type="domain" description="PAS" evidence="2">
    <location>
        <begin position="745"/>
        <end position="786"/>
    </location>
</feature>
<feature type="domain" description="PAC" evidence="3">
    <location>
        <begin position="696"/>
        <end position="748"/>
    </location>
</feature>
<feature type="compositionally biased region" description="Basic residues" evidence="1">
    <location>
        <begin position="442"/>
        <end position="456"/>
    </location>
</feature>
<keyword evidence="4" id="KW-0808">Transferase</keyword>
<feature type="domain" description="PAS" evidence="2">
    <location>
        <begin position="30"/>
        <end position="73"/>
    </location>
</feature>
<dbReference type="Pfam" id="PF08447">
    <property type="entry name" value="PAS_3"/>
    <property type="match status" value="2"/>
</dbReference>
<feature type="domain" description="PAS" evidence="2">
    <location>
        <begin position="622"/>
        <end position="692"/>
    </location>
</feature>